<sequence length="868" mass="99055">MTGVVYAQQSWQMKPVVLQTRWAKEVNQMHTHEGYPRPNMTRKNWTNLNGLWSYAITKKEEQPTSYDKNILVPYPIESALSGVMKGLQPDENLWYKRTFTSPSGSSWAKTLLHFGAVDWQATIFINGQEAGSHSGGYTAFTVDITDKLKKGTNEIVVKVFDPSDRGIGPHGKQVLNPGSIYYTPSSGIWQTVWLENVPRTYITAIKTTPDIDKGELRLNVTLNDAKANQQIDAIVTTNGKQVAIWHGKHNDENSVYLKMPNARLWSPDHPFLYDLTVRLKQYGKIVDEVKSYFGMRKISIQKDNKGIDRISLNNEPYYNLGVLDQGFWPEGLYTAPTDEALAFDIKAIKAMGFNTIRKHIKVEPARWYYDADKIGMLVWQDMVNPNQNLPEGAKAAFEQQCKETLEQLHNYPSITTWVLFNEKWGQYDQERLTKWVKETDPSRIVNGHSGEYLYVNEQLRSPSPNAYVNADMTDVHSYPNPMMSIKQSGKAQVCGEFGGIGVPIEGHLWDDLVVGWGYDGLVTPKQMESQFESMINILVRLKQHGLSGSIYTQPYDVESEQNGLMTYDRELSKLPLETIRKIQAKLNPPTTSYAVATQGLELKPVKDESKSYQERQAAFEAGKRDSVLLRSLTIMAGQQKDISKTEFFCNEYVRQLKNPFLETNLQFIVRYTIHEDSPAFGLMINNLAKAESVLGNRRAAYKVQEIIFNDEVKPLLNDKPDWSAIDAILKKYPQTDGEFVIGNAVVFYLGKLIEKDQNALNPFVEIATTYDDRFNAGSYNLWAWYTFVYSNDQGQLIKALRWIDKDIERKTKDPDLHYSLDTKAHVLYKLGRIEEAIALEKEALKLLPDQQEYKDALAKMEKGAPTWK</sequence>
<evidence type="ECO:0000256" key="2">
    <source>
        <dbReference type="ARBA" id="ARBA00022801"/>
    </source>
</evidence>
<dbReference type="Proteomes" id="UP001500742">
    <property type="component" value="Unassembled WGS sequence"/>
</dbReference>
<evidence type="ECO:0000256" key="1">
    <source>
        <dbReference type="ARBA" id="ARBA00007401"/>
    </source>
</evidence>
<dbReference type="SUPFAM" id="SSF48452">
    <property type="entry name" value="TPR-like"/>
    <property type="match status" value="1"/>
</dbReference>
<dbReference type="Pfam" id="PF02836">
    <property type="entry name" value="Glyco_hydro_2_C"/>
    <property type="match status" value="1"/>
</dbReference>
<evidence type="ECO:0000259" key="4">
    <source>
        <dbReference type="Pfam" id="PF00703"/>
    </source>
</evidence>
<evidence type="ECO:0000256" key="3">
    <source>
        <dbReference type="ARBA" id="ARBA00023295"/>
    </source>
</evidence>
<dbReference type="InterPro" id="IPR017853">
    <property type="entry name" value="GH"/>
</dbReference>
<dbReference type="SUPFAM" id="SSF51445">
    <property type="entry name" value="(Trans)glycosidases"/>
    <property type="match status" value="1"/>
</dbReference>
<feature type="domain" description="Glycoside hydrolase family 2 catalytic" evidence="5">
    <location>
        <begin position="341"/>
        <end position="450"/>
    </location>
</feature>
<dbReference type="InterPro" id="IPR036156">
    <property type="entry name" value="Beta-gal/glucu_dom_sf"/>
</dbReference>
<dbReference type="EMBL" id="BAAAZC010000019">
    <property type="protein sequence ID" value="GAA3976430.1"/>
    <property type="molecule type" value="Genomic_DNA"/>
</dbReference>
<dbReference type="Pfam" id="PF02837">
    <property type="entry name" value="Glyco_hydro_2_N"/>
    <property type="match status" value="1"/>
</dbReference>
<dbReference type="SUPFAM" id="SSF49303">
    <property type="entry name" value="beta-Galactosidase/glucuronidase domain"/>
    <property type="match status" value="1"/>
</dbReference>
<organism evidence="7 8">
    <name type="scientific">Mucilaginibacter dorajii</name>
    <dbReference type="NCBI Taxonomy" id="692994"/>
    <lineage>
        <taxon>Bacteria</taxon>
        <taxon>Pseudomonadati</taxon>
        <taxon>Bacteroidota</taxon>
        <taxon>Sphingobacteriia</taxon>
        <taxon>Sphingobacteriales</taxon>
        <taxon>Sphingobacteriaceae</taxon>
        <taxon>Mucilaginibacter</taxon>
    </lineage>
</organism>
<dbReference type="Gene3D" id="2.60.40.10">
    <property type="entry name" value="Immunoglobulins"/>
    <property type="match status" value="1"/>
</dbReference>
<keyword evidence="2" id="KW-0378">Hydrolase</keyword>
<keyword evidence="3" id="KW-0326">Glycosidase</keyword>
<dbReference type="InterPro" id="IPR051913">
    <property type="entry name" value="GH2_Domain-Containing"/>
</dbReference>
<dbReference type="InterPro" id="IPR013783">
    <property type="entry name" value="Ig-like_fold"/>
</dbReference>
<dbReference type="Gene3D" id="3.20.20.80">
    <property type="entry name" value="Glycosidases"/>
    <property type="match status" value="1"/>
</dbReference>
<keyword evidence="8" id="KW-1185">Reference proteome</keyword>
<dbReference type="InterPro" id="IPR011990">
    <property type="entry name" value="TPR-like_helical_dom_sf"/>
</dbReference>
<comment type="similarity">
    <text evidence="1">Belongs to the glycosyl hydrolase 2 family.</text>
</comment>
<dbReference type="InterPro" id="IPR006102">
    <property type="entry name" value="Ig-like_GH2"/>
</dbReference>
<dbReference type="Pfam" id="PF00703">
    <property type="entry name" value="Glyco_hydro_2"/>
    <property type="match status" value="1"/>
</dbReference>
<reference evidence="8" key="1">
    <citation type="journal article" date="2019" name="Int. J. Syst. Evol. Microbiol.">
        <title>The Global Catalogue of Microorganisms (GCM) 10K type strain sequencing project: providing services to taxonomists for standard genome sequencing and annotation.</title>
        <authorList>
            <consortium name="The Broad Institute Genomics Platform"/>
            <consortium name="The Broad Institute Genome Sequencing Center for Infectious Disease"/>
            <person name="Wu L."/>
            <person name="Ma J."/>
        </authorList>
    </citation>
    <scope>NUCLEOTIDE SEQUENCE [LARGE SCALE GENOMIC DNA]</scope>
    <source>
        <strain evidence="8">JCM 16601</strain>
    </source>
</reference>
<dbReference type="SUPFAM" id="SSF49785">
    <property type="entry name" value="Galactose-binding domain-like"/>
    <property type="match status" value="1"/>
</dbReference>
<name>A0ABP7Q546_9SPHI</name>
<proteinExistence type="inferred from homology"/>
<evidence type="ECO:0000259" key="5">
    <source>
        <dbReference type="Pfam" id="PF02836"/>
    </source>
</evidence>
<feature type="domain" description="Glycoside hydrolase family 2 immunoglobulin-like beta-sandwich" evidence="4">
    <location>
        <begin position="200"/>
        <end position="296"/>
    </location>
</feature>
<gene>
    <name evidence="7" type="ORF">GCM10022210_28930</name>
</gene>
<dbReference type="Gene3D" id="1.25.40.10">
    <property type="entry name" value="Tetratricopeptide repeat domain"/>
    <property type="match status" value="1"/>
</dbReference>
<dbReference type="PANTHER" id="PTHR42732">
    <property type="entry name" value="BETA-GALACTOSIDASE"/>
    <property type="match status" value="1"/>
</dbReference>
<accession>A0ABP7Q546</accession>
<dbReference type="InterPro" id="IPR006104">
    <property type="entry name" value="Glyco_hydro_2_N"/>
</dbReference>
<evidence type="ECO:0008006" key="9">
    <source>
        <dbReference type="Google" id="ProtNLM"/>
    </source>
</evidence>
<protein>
    <recommendedName>
        <fullName evidence="9">Glycoside hydrolase family 2</fullName>
    </recommendedName>
</protein>
<evidence type="ECO:0000259" key="6">
    <source>
        <dbReference type="Pfam" id="PF02837"/>
    </source>
</evidence>
<dbReference type="Gene3D" id="2.60.120.260">
    <property type="entry name" value="Galactose-binding domain-like"/>
    <property type="match status" value="1"/>
</dbReference>
<comment type="caution">
    <text evidence="7">The sequence shown here is derived from an EMBL/GenBank/DDBJ whole genome shotgun (WGS) entry which is preliminary data.</text>
</comment>
<evidence type="ECO:0000313" key="7">
    <source>
        <dbReference type="EMBL" id="GAA3976430.1"/>
    </source>
</evidence>
<dbReference type="PANTHER" id="PTHR42732:SF2">
    <property type="entry name" value="BETA-MANNOSIDASE"/>
    <property type="match status" value="1"/>
</dbReference>
<dbReference type="InterPro" id="IPR008979">
    <property type="entry name" value="Galactose-bd-like_sf"/>
</dbReference>
<feature type="domain" description="Glycosyl hydrolases family 2 sugar binding" evidence="6">
    <location>
        <begin position="65"/>
        <end position="164"/>
    </location>
</feature>
<dbReference type="InterPro" id="IPR006103">
    <property type="entry name" value="Glyco_hydro_2_cat"/>
</dbReference>
<evidence type="ECO:0000313" key="8">
    <source>
        <dbReference type="Proteomes" id="UP001500742"/>
    </source>
</evidence>